<evidence type="ECO:0000313" key="2">
    <source>
        <dbReference type="Proteomes" id="UP000281725"/>
    </source>
</evidence>
<name>A0A3A9I8S3_AERVE</name>
<comment type="caution">
    <text evidence="1">The sequence shown here is derived from an EMBL/GenBank/DDBJ whole genome shotgun (WGS) entry which is preliminary data.</text>
</comment>
<dbReference type="RefSeq" id="WP_120415428.1">
    <property type="nucleotide sequence ID" value="NZ_RAWX01000003.1"/>
</dbReference>
<dbReference type="Proteomes" id="UP000281725">
    <property type="component" value="Unassembled WGS sequence"/>
</dbReference>
<dbReference type="AlphaFoldDB" id="A0A3A9I8S3"/>
<gene>
    <name evidence="1" type="ORF">D6R50_14155</name>
</gene>
<accession>A0A3A9I8S3</accession>
<evidence type="ECO:0000313" key="1">
    <source>
        <dbReference type="EMBL" id="RKJ87405.1"/>
    </source>
</evidence>
<organism evidence="1 2">
    <name type="scientific">Aeromonas veronii</name>
    <dbReference type="NCBI Taxonomy" id="654"/>
    <lineage>
        <taxon>Bacteria</taxon>
        <taxon>Pseudomonadati</taxon>
        <taxon>Pseudomonadota</taxon>
        <taxon>Gammaproteobacteria</taxon>
        <taxon>Aeromonadales</taxon>
        <taxon>Aeromonadaceae</taxon>
        <taxon>Aeromonas</taxon>
    </lineage>
</organism>
<protein>
    <submittedName>
        <fullName evidence="1">Uncharacterized protein</fullName>
    </submittedName>
</protein>
<dbReference type="EMBL" id="RAWX01000003">
    <property type="protein sequence ID" value="RKJ87405.1"/>
    <property type="molecule type" value="Genomic_DNA"/>
</dbReference>
<reference evidence="1 2" key="1">
    <citation type="submission" date="2018-09" db="EMBL/GenBank/DDBJ databases">
        <title>Genome sequencing of Aeromonas veronii MS-17-88.</title>
        <authorList>
            <person name="Tekedar H.C."/>
            <person name="Arick M.A."/>
            <person name="Hsu C.-Y."/>
            <person name="Thrash A."/>
            <person name="Karsi A."/>
            <person name="Lawrence M.L."/>
            <person name="Abdelhamed H."/>
        </authorList>
    </citation>
    <scope>NUCLEOTIDE SEQUENCE [LARGE SCALE GENOMIC DNA]</scope>
    <source>
        <strain evidence="1 2">MS 17-88</strain>
    </source>
</reference>
<sequence>MEWQSIISSGIQHLAWPITILVITFALKNKIPDVSKLKINDVEVEFEKTVNAIRNDAKATSSGSWKITSTSSLLPNMLQLAEKSPLGLILQSWDILEQTVLQCASENGFKDAYNAAVAIQYLDEKKLVKEDKLNLFFRLYALNKRFSNFENEQLPKERAIETADMTLKIAEEIRQEAKHNQALAVNVQKAARS</sequence>
<proteinExistence type="predicted"/>